<evidence type="ECO:0000313" key="4">
    <source>
        <dbReference type="Proteomes" id="UP000824123"/>
    </source>
</evidence>
<dbReference type="EMBL" id="DVNK01000064">
    <property type="protein sequence ID" value="HIU47709.1"/>
    <property type="molecule type" value="Genomic_DNA"/>
</dbReference>
<protein>
    <recommendedName>
        <fullName evidence="2">CN hydrolase domain-containing protein</fullName>
    </recommendedName>
</protein>
<evidence type="ECO:0000313" key="3">
    <source>
        <dbReference type="EMBL" id="HIU47709.1"/>
    </source>
</evidence>
<dbReference type="PROSITE" id="PS50263">
    <property type="entry name" value="CN_HYDROLASE"/>
    <property type="match status" value="1"/>
</dbReference>
<dbReference type="Proteomes" id="UP000824123">
    <property type="component" value="Unassembled WGS sequence"/>
</dbReference>
<dbReference type="PANTHER" id="PTHR23088">
    <property type="entry name" value="NITRILASE-RELATED"/>
    <property type="match status" value="1"/>
</dbReference>
<name>A0A9D1LTI3_9FIRM</name>
<evidence type="ECO:0000259" key="2">
    <source>
        <dbReference type="PROSITE" id="PS50263"/>
    </source>
</evidence>
<sequence length="262" mass="29125">MIRLGVAQQTADDSLERNLARVEHSVAQARELGCAALCLPECCLTGYYPARAGELAISAADPALDALADMAREYGLDVLAGFMERAQARAYITHAIFRPDGTRDHYRKTHLGERERQHFEPGERLDVFGLTCGLKAGVQLCVEAHFPEITQTLSLHGAQVVFAPHASPMQAPRRRALWQLLMPARAYDNRVYMACSNQWDGARYGGGCLVAGPDGALTAECWRDEPAVLAFDVDEVELQRYHAPDADIRHRYFPGLRRAELY</sequence>
<dbReference type="PANTHER" id="PTHR23088:SF27">
    <property type="entry name" value="DEAMINATED GLUTATHIONE AMIDASE"/>
    <property type="match status" value="1"/>
</dbReference>
<dbReference type="InterPro" id="IPR036526">
    <property type="entry name" value="C-N_Hydrolase_sf"/>
</dbReference>
<dbReference type="Gene3D" id="3.60.110.10">
    <property type="entry name" value="Carbon-nitrogen hydrolase"/>
    <property type="match status" value="1"/>
</dbReference>
<feature type="domain" description="CN hydrolase" evidence="2">
    <location>
        <begin position="2"/>
        <end position="235"/>
    </location>
</feature>
<comment type="caution">
    <text evidence="3">The sequence shown here is derived from an EMBL/GenBank/DDBJ whole genome shotgun (WGS) entry which is preliminary data.</text>
</comment>
<accession>A0A9D1LTI3</accession>
<dbReference type="InterPro" id="IPR003010">
    <property type="entry name" value="C-N_Hydrolase"/>
</dbReference>
<comment type="similarity">
    <text evidence="1">Belongs to the carbon-nitrogen hydrolase superfamily. NIT1/NIT2 family.</text>
</comment>
<reference evidence="3" key="2">
    <citation type="journal article" date="2021" name="PeerJ">
        <title>Extensive microbial diversity within the chicken gut microbiome revealed by metagenomics and culture.</title>
        <authorList>
            <person name="Gilroy R."/>
            <person name="Ravi A."/>
            <person name="Getino M."/>
            <person name="Pursley I."/>
            <person name="Horton D.L."/>
            <person name="Alikhan N.F."/>
            <person name="Baker D."/>
            <person name="Gharbi K."/>
            <person name="Hall N."/>
            <person name="Watson M."/>
            <person name="Adriaenssens E.M."/>
            <person name="Foster-Nyarko E."/>
            <person name="Jarju S."/>
            <person name="Secka A."/>
            <person name="Antonio M."/>
            <person name="Oren A."/>
            <person name="Chaudhuri R.R."/>
            <person name="La Ragione R."/>
            <person name="Hildebrand F."/>
            <person name="Pallen M.J."/>
        </authorList>
    </citation>
    <scope>NUCLEOTIDE SEQUENCE</scope>
    <source>
        <strain evidence="3">ChiSxjej2B14-8506</strain>
    </source>
</reference>
<dbReference type="AlphaFoldDB" id="A0A9D1LTI3"/>
<gene>
    <name evidence="3" type="ORF">IAC59_10715</name>
</gene>
<dbReference type="SUPFAM" id="SSF56317">
    <property type="entry name" value="Carbon-nitrogen hydrolase"/>
    <property type="match status" value="1"/>
</dbReference>
<evidence type="ECO:0000256" key="1">
    <source>
        <dbReference type="ARBA" id="ARBA00010613"/>
    </source>
</evidence>
<proteinExistence type="inferred from homology"/>
<reference evidence="3" key="1">
    <citation type="submission" date="2020-10" db="EMBL/GenBank/DDBJ databases">
        <authorList>
            <person name="Gilroy R."/>
        </authorList>
    </citation>
    <scope>NUCLEOTIDE SEQUENCE</scope>
    <source>
        <strain evidence="3">ChiSxjej2B14-8506</strain>
    </source>
</reference>
<organism evidence="3 4">
    <name type="scientific">Candidatus Fimadaptatus faecigallinarum</name>
    <dbReference type="NCBI Taxonomy" id="2840814"/>
    <lineage>
        <taxon>Bacteria</taxon>
        <taxon>Bacillati</taxon>
        <taxon>Bacillota</taxon>
        <taxon>Clostridia</taxon>
        <taxon>Eubacteriales</taxon>
        <taxon>Candidatus Fimadaptatus</taxon>
    </lineage>
</organism>
<dbReference type="Pfam" id="PF00795">
    <property type="entry name" value="CN_hydrolase"/>
    <property type="match status" value="1"/>
</dbReference>